<keyword evidence="4" id="KW-1185">Reference proteome</keyword>
<dbReference type="AlphaFoldDB" id="A0A0H5B9I3"/>
<reference evidence="4" key="3">
    <citation type="journal article" date="2016" name="Genome Announc.">
        <title>Revised genome sequence of the purple photosynthetic bacterium Blastochloris viridis.</title>
        <authorList>
            <person name="Liu L.N."/>
            <person name="Faulkner M."/>
            <person name="Liu X."/>
            <person name="Huang F."/>
            <person name="Darby A.C."/>
            <person name="Hall N."/>
        </authorList>
    </citation>
    <scope>NUCLEOTIDE SEQUENCE [LARGE SCALE GENOMIC DNA]</scope>
    <source>
        <strain evidence="4">ATCC 19567 / DSM 133 / F</strain>
    </source>
</reference>
<dbReference type="EMBL" id="AP014854">
    <property type="protein sequence ID" value="BAR97694.1"/>
    <property type="molecule type" value="Genomic_DNA"/>
</dbReference>
<organism evidence="3 4">
    <name type="scientific">Blastochloris viridis</name>
    <name type="common">Rhodopseudomonas viridis</name>
    <dbReference type="NCBI Taxonomy" id="1079"/>
    <lineage>
        <taxon>Bacteria</taxon>
        <taxon>Pseudomonadati</taxon>
        <taxon>Pseudomonadota</taxon>
        <taxon>Alphaproteobacteria</taxon>
        <taxon>Hyphomicrobiales</taxon>
        <taxon>Blastochloridaceae</taxon>
        <taxon>Blastochloris</taxon>
    </lineage>
</organism>
<protein>
    <submittedName>
        <fullName evidence="3">Uncharacterized protein</fullName>
    </submittedName>
</protein>
<feature type="region of interest" description="Disordered" evidence="1">
    <location>
        <begin position="81"/>
        <end position="110"/>
    </location>
</feature>
<proteinExistence type="predicted"/>
<evidence type="ECO:0000256" key="1">
    <source>
        <dbReference type="SAM" id="MobiDB-lite"/>
    </source>
</evidence>
<name>A0A0H5B9I3_BLAVI</name>
<dbReference type="EMBL" id="LN907867">
    <property type="protein sequence ID" value="CUU41571.1"/>
    <property type="molecule type" value="Genomic_DNA"/>
</dbReference>
<evidence type="ECO:0000313" key="4">
    <source>
        <dbReference type="Proteomes" id="UP000065734"/>
    </source>
</evidence>
<accession>A0A0H5B9I3</accession>
<evidence type="ECO:0000313" key="3">
    <source>
        <dbReference type="EMBL" id="CUU41571.1"/>
    </source>
</evidence>
<reference evidence="3" key="2">
    <citation type="submission" date="2015-11" db="EMBL/GenBank/DDBJ databases">
        <authorList>
            <person name="Zhang Y."/>
            <person name="Guo Z."/>
        </authorList>
    </citation>
    <scope>NUCLEOTIDE SEQUENCE</scope>
    <source>
        <strain evidence="3">1</strain>
    </source>
</reference>
<dbReference type="OrthoDB" id="9848032at2"/>
<gene>
    <name evidence="2" type="ORF">BV133_101</name>
    <name evidence="3" type="ORF">BVIRIDIS_05640</name>
</gene>
<evidence type="ECO:0000313" key="2">
    <source>
        <dbReference type="EMBL" id="BAR97694.1"/>
    </source>
</evidence>
<dbReference type="KEGG" id="bvr:BVIR_1121"/>
<sequence>MTRPDTRHDRRSSRAETTLAVTLSSLALVITALAFSQINVDSMARRTLDTAQMTGPVAQAQWQDTLRFAFDDLSRMPATLPSRGDVGFNLNSQPEPSMLAQPDVPPGRFM</sequence>
<reference evidence="2" key="1">
    <citation type="journal article" date="2015" name="Genome Announc.">
        <title>Complete Genome Sequence of the Bacteriochlorophyll b-Producing Photosynthetic Bacterium Blastochloris viridis.</title>
        <authorList>
            <person name="Tsukatani Y."/>
            <person name="Hirose Y."/>
            <person name="Harada J."/>
            <person name="Misawa N."/>
            <person name="Mori K."/>
            <person name="Inoue K."/>
            <person name="Tamiaki H."/>
        </authorList>
    </citation>
    <scope>NUCLEOTIDE SEQUENCE [LARGE SCALE GENOMIC DNA]</scope>
    <source>
        <strain evidence="2">DSM 133</strain>
    </source>
</reference>
<dbReference type="Proteomes" id="UP000065734">
    <property type="component" value="Chromosome I"/>
</dbReference>
<dbReference type="RefSeq" id="WP_055036781.1">
    <property type="nucleotide sequence ID" value="NZ_AP014854.2"/>
</dbReference>